<protein>
    <submittedName>
        <fullName evidence="2">Uncharacterized protein</fullName>
    </submittedName>
</protein>
<evidence type="ECO:0000313" key="3">
    <source>
        <dbReference type="Proteomes" id="UP000183809"/>
    </source>
</evidence>
<comment type="caution">
    <text evidence="2">The sequence shown here is derived from an EMBL/GenBank/DDBJ whole genome shotgun (WGS) entry which is preliminary data.</text>
</comment>
<dbReference type="RefSeq" id="XP_020135577.1">
    <property type="nucleotide sequence ID" value="XM_020269620.1"/>
</dbReference>
<name>A0A1J9RGR4_9PEZI</name>
<dbReference type="EMBL" id="MNUE01000001">
    <property type="protein sequence ID" value="OJD40734.1"/>
    <property type="molecule type" value="Genomic_DNA"/>
</dbReference>
<gene>
    <name evidence="2" type="ORF">BKCO1_1000244</name>
</gene>
<organism evidence="2 3">
    <name type="scientific">Diplodia corticola</name>
    <dbReference type="NCBI Taxonomy" id="236234"/>
    <lineage>
        <taxon>Eukaryota</taxon>
        <taxon>Fungi</taxon>
        <taxon>Dikarya</taxon>
        <taxon>Ascomycota</taxon>
        <taxon>Pezizomycotina</taxon>
        <taxon>Dothideomycetes</taxon>
        <taxon>Dothideomycetes incertae sedis</taxon>
        <taxon>Botryosphaeriales</taxon>
        <taxon>Botryosphaeriaceae</taxon>
        <taxon>Diplodia</taxon>
    </lineage>
</organism>
<accession>A0A1J9RGR4</accession>
<dbReference type="Proteomes" id="UP000183809">
    <property type="component" value="Unassembled WGS sequence"/>
</dbReference>
<evidence type="ECO:0000256" key="1">
    <source>
        <dbReference type="SAM" id="SignalP"/>
    </source>
</evidence>
<evidence type="ECO:0000313" key="2">
    <source>
        <dbReference type="EMBL" id="OJD40734.1"/>
    </source>
</evidence>
<feature type="chain" id="PRO_5012362875" evidence="1">
    <location>
        <begin position="20"/>
        <end position="95"/>
    </location>
</feature>
<sequence>MHAPSLFTALVMGVSSVSAFALTPRRPAAVNSVTLWNGVERKDGRDANGNPLDPQSYTVTLSDGPNSCFNLADLDIDNKTSSVSVPKQFSCTVYE</sequence>
<dbReference type="AlphaFoldDB" id="A0A1J9RGR4"/>
<feature type="signal peptide" evidence="1">
    <location>
        <begin position="1"/>
        <end position="19"/>
    </location>
</feature>
<reference evidence="2 3" key="1">
    <citation type="submission" date="2016-10" db="EMBL/GenBank/DDBJ databases">
        <title>Proteomics and genomics reveal pathogen-plant mechanisms compatible with a hemibiotrophic lifestyle of Diplodia corticola.</title>
        <authorList>
            <person name="Fernandes I."/>
            <person name="De Jonge R."/>
            <person name="Van De Peer Y."/>
            <person name="Devreese B."/>
            <person name="Alves A."/>
            <person name="Esteves A.C."/>
        </authorList>
    </citation>
    <scope>NUCLEOTIDE SEQUENCE [LARGE SCALE GENOMIC DNA]</scope>
    <source>
        <strain evidence="2 3">CBS 112549</strain>
    </source>
</reference>
<dbReference type="GeneID" id="31009879"/>
<keyword evidence="1" id="KW-0732">Signal</keyword>
<proteinExistence type="predicted"/>
<keyword evidence="3" id="KW-1185">Reference proteome</keyword>